<evidence type="ECO:0000313" key="4">
    <source>
        <dbReference type="Proteomes" id="UP000728647"/>
    </source>
</evidence>
<dbReference type="InterPro" id="IPR036907">
    <property type="entry name" value="5'-Nucleotdase_C_sf"/>
</dbReference>
<dbReference type="Gene3D" id="3.90.780.10">
    <property type="entry name" value="5'-Nucleotidase, C-terminal domain"/>
    <property type="match status" value="1"/>
</dbReference>
<gene>
    <name evidence="3" type="ORF">HT576_06875</name>
</gene>
<evidence type="ECO:0000259" key="2">
    <source>
        <dbReference type="Pfam" id="PF02872"/>
    </source>
</evidence>
<dbReference type="InterPro" id="IPR006179">
    <property type="entry name" value="5_nucleotidase/apyrase"/>
</dbReference>
<dbReference type="Proteomes" id="UP000728647">
    <property type="component" value="Unassembled WGS sequence"/>
</dbReference>
<dbReference type="CDD" id="cd00845">
    <property type="entry name" value="MPP_UshA_N_like"/>
    <property type="match status" value="1"/>
</dbReference>
<organism evidence="3 4">
    <name type="scientific">Haloterrigena gelatinilytica</name>
    <dbReference type="NCBI Taxonomy" id="2741724"/>
    <lineage>
        <taxon>Archaea</taxon>
        <taxon>Methanobacteriati</taxon>
        <taxon>Methanobacteriota</taxon>
        <taxon>Stenosarchaea group</taxon>
        <taxon>Halobacteria</taxon>
        <taxon>Halobacteriales</taxon>
        <taxon>Natrialbaceae</taxon>
        <taxon>Haloterrigena</taxon>
    </lineage>
</organism>
<reference evidence="3" key="1">
    <citation type="submission" date="2020-06" db="EMBL/GenBank/DDBJ databases">
        <title>Haloterrigena sp. nov., an extremely halophilic archaeon isolated from a saline sediment.</title>
        <authorList>
            <person name="Liu B.-B."/>
        </authorList>
    </citation>
    <scope>NUCLEOTIDE SEQUENCE</scope>
    <source>
        <strain evidence="3">SYSU A121-1</strain>
    </source>
</reference>
<dbReference type="PROSITE" id="PS51318">
    <property type="entry name" value="TAT"/>
    <property type="match status" value="1"/>
</dbReference>
<dbReference type="GO" id="GO:0016787">
    <property type="term" value="F:hydrolase activity"/>
    <property type="evidence" value="ECO:0007669"/>
    <property type="project" value="InterPro"/>
</dbReference>
<dbReference type="InterPro" id="IPR006311">
    <property type="entry name" value="TAT_signal"/>
</dbReference>
<dbReference type="GO" id="GO:0009166">
    <property type="term" value="P:nucleotide catabolic process"/>
    <property type="evidence" value="ECO:0007669"/>
    <property type="project" value="InterPro"/>
</dbReference>
<dbReference type="PANTHER" id="PTHR11575">
    <property type="entry name" value="5'-NUCLEOTIDASE-RELATED"/>
    <property type="match status" value="1"/>
</dbReference>
<dbReference type="InterPro" id="IPR029052">
    <property type="entry name" value="Metallo-depent_PP-like"/>
</dbReference>
<dbReference type="PRINTS" id="PR01607">
    <property type="entry name" value="APYRASEFAMLY"/>
</dbReference>
<dbReference type="Pfam" id="PF02872">
    <property type="entry name" value="5_nucleotid_C"/>
    <property type="match status" value="1"/>
</dbReference>
<comment type="caution">
    <text evidence="3">The sequence shown here is derived from an EMBL/GenBank/DDBJ whole genome shotgun (WGS) entry which is preliminary data.</text>
</comment>
<dbReference type="AlphaFoldDB" id="A0A8J8GIR4"/>
<dbReference type="EMBL" id="JABURA010000001">
    <property type="protein sequence ID" value="NUB90743.1"/>
    <property type="molecule type" value="Genomic_DNA"/>
</dbReference>
<feature type="region of interest" description="Disordered" evidence="1">
    <location>
        <begin position="1"/>
        <end position="21"/>
    </location>
</feature>
<dbReference type="InterPro" id="IPR008334">
    <property type="entry name" value="5'-Nucleotdase_C"/>
</dbReference>
<feature type="region of interest" description="Disordered" evidence="1">
    <location>
        <begin position="657"/>
        <end position="729"/>
    </location>
</feature>
<feature type="compositionally biased region" description="Gly residues" evidence="1">
    <location>
        <begin position="688"/>
        <end position="702"/>
    </location>
</feature>
<sequence>MTRTFERDDSDGTDSGVDSRRRRVLGMAAGASAAAVLPTTGSVGAESDDETVTIVHDTHFHGRFEDAEAPELNLARYYAVVEEHLESAANSLFVGNGDDLAPSMLGLEYEGEHAIEALNETAIDVDGVGNHEYDFGADVATKRFEESEFPWVVANLLDDAGEPVPGTERWTTFEEGGLTIGVFGLVSTNFHSLTDYPAEWQVLGYVASAREAVDALREAGADVVVCASHVSTGVHYTLAEDVDGLDAIVGSHSNVVFDEPEVVDGTVISEFGDEFDHVGSLTLDAEGALVDWRRTDLLAPDADPAPAVDEYAEIEARYADEIPEDETLAAIAEEWTDELESELEQTAFETEVELNATFDNYAIETNWGNLMTDAMRTVGEIGDIEVDIAAQNAGGIRSGSTYGPGPVTGADVMNILPFPNEIEVVELTGEDVVAYLEEAIRPHPSENYGAQPAIQVSGLSYEWWGHDGESRVENLFVGGEPVDPDETYFLAHNDYSIENSDVLSTAEVVLASGQFQGPYVLERLEERDTVAPERENRMLRVDETVGEASVAVGDGETTLTVDVPDGAAAIRPDTFRAVIRTGADLEANAATADGDSVDVTFDTDDLRALVADVDEPALRLFGGYDPDQEHWDYGFDVPTSSGYDHFQLRADVSAAALTGDGDSNGSDGNESDGGGNESDDDGSDDGMPGFGPLGALAGGSAGGYLYSRRRSDGDEPAETTENATDGNDD</sequence>
<feature type="compositionally biased region" description="Polar residues" evidence="1">
    <location>
        <begin position="719"/>
        <end position="729"/>
    </location>
</feature>
<feature type="domain" description="5'-Nucleotidase C-terminal" evidence="2">
    <location>
        <begin position="359"/>
        <end position="502"/>
    </location>
</feature>
<accession>A0A8J8GIR4</accession>
<dbReference type="SUPFAM" id="SSF56300">
    <property type="entry name" value="Metallo-dependent phosphatases"/>
    <property type="match status" value="1"/>
</dbReference>
<dbReference type="Gene3D" id="3.60.21.10">
    <property type="match status" value="1"/>
</dbReference>
<name>A0A8J8GIR4_9EURY</name>
<evidence type="ECO:0000256" key="1">
    <source>
        <dbReference type="SAM" id="MobiDB-lite"/>
    </source>
</evidence>
<proteinExistence type="predicted"/>
<protein>
    <submittedName>
        <fullName evidence="3">Bifunctional metallophosphatase/5'-nucleotidase</fullName>
    </submittedName>
</protein>
<dbReference type="PANTHER" id="PTHR11575:SF24">
    <property type="entry name" value="5'-NUCLEOTIDASE"/>
    <property type="match status" value="1"/>
</dbReference>
<dbReference type="SUPFAM" id="SSF55816">
    <property type="entry name" value="5'-nucleotidase (syn. UDP-sugar hydrolase), C-terminal domain"/>
    <property type="match status" value="1"/>
</dbReference>
<evidence type="ECO:0000313" key="3">
    <source>
        <dbReference type="EMBL" id="NUB90743.1"/>
    </source>
</evidence>
<feature type="compositionally biased region" description="Low complexity" evidence="1">
    <location>
        <begin position="659"/>
        <end position="668"/>
    </location>
</feature>